<dbReference type="GO" id="GO:0005829">
    <property type="term" value="C:cytosol"/>
    <property type="evidence" value="ECO:0007669"/>
    <property type="project" value="TreeGrafter"/>
</dbReference>
<dbReference type="AlphaFoldDB" id="A0A6S6TUN3"/>
<accession>A0A6S6TUN3</accession>
<keyword evidence="6 8" id="KW-0100">Branched-chain amino acid biosynthesis</keyword>
<sequence length="98" mass="11105">MSETPNQSVLRLTVKNHPGVMSHVCGLFTRRSYNLEGIMVRPLQRTKSEHSRMWLLVNEEDKLEQIISQTSKLVDVMDVEQHAVAGSVFEETDGFFGG</sequence>
<keyword evidence="5 8" id="KW-0028">Amino-acid biosynthesis</keyword>
<comment type="pathway">
    <text evidence="2 8">Amino-acid biosynthesis; L-valine biosynthesis; L-valine from pyruvate: step 1/4.</text>
</comment>
<evidence type="ECO:0000259" key="9">
    <source>
        <dbReference type="PROSITE" id="PS51671"/>
    </source>
</evidence>
<evidence type="ECO:0000256" key="2">
    <source>
        <dbReference type="ARBA" id="ARBA00005025"/>
    </source>
</evidence>
<evidence type="ECO:0000256" key="7">
    <source>
        <dbReference type="ARBA" id="ARBA00048670"/>
    </source>
</evidence>
<comment type="catalytic activity">
    <reaction evidence="7 8">
        <text>2 pyruvate + H(+) = (2S)-2-acetolactate + CO2</text>
        <dbReference type="Rhea" id="RHEA:25249"/>
        <dbReference type="ChEBI" id="CHEBI:15361"/>
        <dbReference type="ChEBI" id="CHEBI:15378"/>
        <dbReference type="ChEBI" id="CHEBI:16526"/>
        <dbReference type="ChEBI" id="CHEBI:58476"/>
        <dbReference type="EC" id="2.2.1.6"/>
    </reaction>
</comment>
<gene>
    <name evidence="10" type="ORF">HELGO_WM39315</name>
</gene>
<reference evidence="10" key="1">
    <citation type="submission" date="2020-01" db="EMBL/GenBank/DDBJ databases">
        <authorList>
            <person name="Meier V. D."/>
            <person name="Meier V D."/>
        </authorList>
    </citation>
    <scope>NUCLEOTIDE SEQUENCE</scope>
    <source>
        <strain evidence="10">HLG_WM_MAG_09</strain>
    </source>
</reference>
<dbReference type="PANTHER" id="PTHR30239:SF4">
    <property type="entry name" value="ACETOLACTATE SYNTHASE ISOZYME 1 SMALL SUBUNIT"/>
    <property type="match status" value="1"/>
</dbReference>
<dbReference type="Pfam" id="PF22629">
    <property type="entry name" value="ACT_AHAS_ss"/>
    <property type="match status" value="1"/>
</dbReference>
<dbReference type="SUPFAM" id="SSF55021">
    <property type="entry name" value="ACT-like"/>
    <property type="match status" value="1"/>
</dbReference>
<dbReference type="GO" id="GO:0003984">
    <property type="term" value="F:acetolactate synthase activity"/>
    <property type="evidence" value="ECO:0007669"/>
    <property type="project" value="UniProtKB-UniRule"/>
</dbReference>
<name>A0A6S6TUN3_9GAMM</name>
<dbReference type="InterPro" id="IPR002912">
    <property type="entry name" value="ACT_dom"/>
</dbReference>
<evidence type="ECO:0000313" key="10">
    <source>
        <dbReference type="EMBL" id="CAA6819888.1"/>
    </source>
</evidence>
<proteinExistence type="inferred from homology"/>
<dbReference type="GO" id="GO:0009099">
    <property type="term" value="P:L-valine biosynthetic process"/>
    <property type="evidence" value="ECO:0007669"/>
    <property type="project" value="UniProtKB-UniRule"/>
</dbReference>
<comment type="similarity">
    <text evidence="3 8">Belongs to the acetolactate synthase small subunit family.</text>
</comment>
<dbReference type="GO" id="GO:0009097">
    <property type="term" value="P:isoleucine biosynthetic process"/>
    <property type="evidence" value="ECO:0007669"/>
    <property type="project" value="UniProtKB-UniRule"/>
</dbReference>
<dbReference type="PANTHER" id="PTHR30239">
    <property type="entry name" value="ACETOLACTATE SYNTHASE SMALL SUBUNIT"/>
    <property type="match status" value="1"/>
</dbReference>
<evidence type="ECO:0000256" key="4">
    <source>
        <dbReference type="ARBA" id="ARBA00011744"/>
    </source>
</evidence>
<feature type="domain" description="ACT" evidence="9">
    <location>
        <begin position="9"/>
        <end position="84"/>
    </location>
</feature>
<dbReference type="InterPro" id="IPR045865">
    <property type="entry name" value="ACT-like_dom_sf"/>
</dbReference>
<evidence type="ECO:0000256" key="5">
    <source>
        <dbReference type="ARBA" id="ARBA00022605"/>
    </source>
</evidence>
<dbReference type="GO" id="GO:1990610">
    <property type="term" value="F:acetolactate synthase regulator activity"/>
    <property type="evidence" value="ECO:0007669"/>
    <property type="project" value="UniProtKB-UniRule"/>
</dbReference>
<keyword evidence="8 10" id="KW-0808">Transferase</keyword>
<dbReference type="Gene3D" id="3.30.70.260">
    <property type="match status" value="1"/>
</dbReference>
<organism evidence="10">
    <name type="scientific">uncultured Thiotrichaceae bacterium</name>
    <dbReference type="NCBI Taxonomy" id="298394"/>
    <lineage>
        <taxon>Bacteria</taxon>
        <taxon>Pseudomonadati</taxon>
        <taxon>Pseudomonadota</taxon>
        <taxon>Gammaproteobacteria</taxon>
        <taxon>Thiotrichales</taxon>
        <taxon>Thiotrichaceae</taxon>
        <taxon>environmental samples</taxon>
    </lineage>
</organism>
<dbReference type="CDD" id="cd04878">
    <property type="entry name" value="ACT_AHAS"/>
    <property type="match status" value="1"/>
</dbReference>
<dbReference type="UniPathway" id="UPA00047">
    <property type="reaction ID" value="UER00055"/>
</dbReference>
<dbReference type="EC" id="2.2.1.6" evidence="8"/>
<dbReference type="InterPro" id="IPR054480">
    <property type="entry name" value="AHAS_small-like_ACT"/>
</dbReference>
<dbReference type="InterPro" id="IPR004789">
    <property type="entry name" value="Acetalactate_synth_ssu"/>
</dbReference>
<evidence type="ECO:0000256" key="1">
    <source>
        <dbReference type="ARBA" id="ARBA00004974"/>
    </source>
</evidence>
<evidence type="ECO:0000256" key="3">
    <source>
        <dbReference type="ARBA" id="ARBA00006341"/>
    </source>
</evidence>
<evidence type="ECO:0000256" key="6">
    <source>
        <dbReference type="ARBA" id="ARBA00023304"/>
    </source>
</evidence>
<comment type="subunit">
    <text evidence="4 8">Dimer of large and small chains.</text>
</comment>
<comment type="function">
    <text evidence="8">Catalyzes the conversion of 2 pyruvate molecules into acetolactate in the first common step of the biosynthetic pathway of the branched-amino acids such as leucine, isoleucine, and valine.</text>
</comment>
<dbReference type="UniPathway" id="UPA00049">
    <property type="reaction ID" value="UER00059"/>
</dbReference>
<protein>
    <recommendedName>
        <fullName evidence="8">Acetolactate synthase small subunit</fullName>
        <shortName evidence="8">AHAS</shortName>
        <shortName evidence="8">ALS</shortName>
        <ecNumber evidence="8">2.2.1.6</ecNumber>
    </recommendedName>
    <alternativeName>
        <fullName evidence="8">Acetohydroxy-acid synthase small subunit</fullName>
    </alternativeName>
</protein>
<dbReference type="InterPro" id="IPR039557">
    <property type="entry name" value="AHAS_ACT"/>
</dbReference>
<evidence type="ECO:0000256" key="8">
    <source>
        <dbReference type="RuleBase" id="RU368092"/>
    </source>
</evidence>
<comment type="pathway">
    <text evidence="1 8">Amino-acid biosynthesis; L-isoleucine biosynthesis; L-isoleucine from 2-oxobutanoate: step 1/4.</text>
</comment>
<dbReference type="PROSITE" id="PS51671">
    <property type="entry name" value="ACT"/>
    <property type="match status" value="1"/>
</dbReference>
<dbReference type="NCBIfam" id="TIGR00119">
    <property type="entry name" value="acolac_sm"/>
    <property type="match status" value="1"/>
</dbReference>
<dbReference type="EMBL" id="CACVAT010000335">
    <property type="protein sequence ID" value="CAA6819888.1"/>
    <property type="molecule type" value="Genomic_DNA"/>
</dbReference>